<dbReference type="RefSeq" id="WP_081354815.1">
    <property type="nucleotide sequence ID" value="NZ_CP015016.1"/>
</dbReference>
<evidence type="ECO:0008006" key="4">
    <source>
        <dbReference type="Google" id="ProtNLM"/>
    </source>
</evidence>
<organism evidence="2 3">
    <name type="scientific">Polynucleobacter asymbioticus</name>
    <dbReference type="NCBI Taxonomy" id="576611"/>
    <lineage>
        <taxon>Bacteria</taxon>
        <taxon>Pseudomonadati</taxon>
        <taxon>Pseudomonadota</taxon>
        <taxon>Betaproteobacteria</taxon>
        <taxon>Burkholderiales</taxon>
        <taxon>Burkholderiaceae</taxon>
        <taxon>Polynucleobacter</taxon>
    </lineage>
</organism>
<feature type="signal peptide" evidence="1">
    <location>
        <begin position="1"/>
        <end position="19"/>
    </location>
</feature>
<protein>
    <recommendedName>
        <fullName evidence="4">Carboxypeptidase regulatory-like domain-containing protein</fullName>
    </recommendedName>
</protein>
<dbReference type="EMBL" id="CP015017">
    <property type="protein sequence ID" value="APC00762.1"/>
    <property type="molecule type" value="Genomic_DNA"/>
</dbReference>
<accession>A0AAC9NIB6</accession>
<evidence type="ECO:0000313" key="2">
    <source>
        <dbReference type="EMBL" id="APC00762.1"/>
    </source>
</evidence>
<proteinExistence type="predicted"/>
<name>A0AAC9NIB6_9BURK</name>
<sequence length="133" mass="14644">MKKILIALYLMFTSLISMAQLPPTQGENSIQYIEGGVGSGESEAIEKDAKKWPLLLEFSQTNGSSSEWVSGILLVIKDATGAEVFSHPVDGPMILLNLKPGKYAIEASYGTQKKSFNFYSVSGQHQKMNINWK</sequence>
<evidence type="ECO:0000313" key="3">
    <source>
        <dbReference type="Proteomes" id="UP000182060"/>
    </source>
</evidence>
<dbReference type="AlphaFoldDB" id="A0AAC9NIB6"/>
<reference evidence="2" key="1">
    <citation type="journal article" date="2017" name="Appl. Environ. Microbiol.">
        <title>Microdiversification of a pelagic Polynucleobacter species is mainly driven by acquisition of genomic islands from a partially interspecific gene pool.</title>
        <authorList>
            <person name="Hoetzinger M."/>
            <person name="Hahn M.W."/>
            <person name="Jezberova J."/>
            <person name="Schmidt J."/>
            <person name="Koll U."/>
        </authorList>
    </citation>
    <scope>NUCLEOTIDE SEQUENCE</scope>
    <source>
        <strain evidence="2">MWH-RechtKol4</strain>
    </source>
</reference>
<keyword evidence="1" id="KW-0732">Signal</keyword>
<feature type="chain" id="PRO_5041918904" description="Carboxypeptidase regulatory-like domain-containing protein" evidence="1">
    <location>
        <begin position="20"/>
        <end position="133"/>
    </location>
</feature>
<evidence type="ECO:0000256" key="1">
    <source>
        <dbReference type="SAM" id="SignalP"/>
    </source>
</evidence>
<gene>
    <name evidence="2" type="ORF">AOC25_03525</name>
</gene>
<dbReference type="Proteomes" id="UP000182060">
    <property type="component" value="Chromosome"/>
</dbReference>